<dbReference type="OMA" id="LCCQCKQ"/>
<feature type="transmembrane region" description="Helical" evidence="8">
    <location>
        <begin position="134"/>
        <end position="156"/>
    </location>
</feature>
<dbReference type="PRINTS" id="PR01077">
    <property type="entry name" value="CLAUDIN"/>
</dbReference>
<keyword evidence="3 8" id="KW-1003">Cell membrane</keyword>
<feature type="transmembrane region" description="Helical" evidence="8">
    <location>
        <begin position="79"/>
        <end position="99"/>
    </location>
</feature>
<keyword evidence="5 8" id="KW-0965">Cell junction</keyword>
<comment type="similarity">
    <text evidence="1 8">Belongs to the claudin family.</text>
</comment>
<reference evidence="10" key="1">
    <citation type="submission" date="2013-10" db="EMBL/GenBank/DDBJ databases">
        <authorList>
            <person name="Schartl M."/>
            <person name="Warren W."/>
        </authorList>
    </citation>
    <scope>NUCLEOTIDE SEQUENCE [LARGE SCALE GENOMIC DNA]</scope>
    <source>
        <strain evidence="10">female</strain>
    </source>
</reference>
<reference evidence="9" key="3">
    <citation type="submission" date="2025-09" db="UniProtKB">
        <authorList>
            <consortium name="Ensembl"/>
        </authorList>
    </citation>
    <scope>IDENTIFICATION</scope>
</reference>
<dbReference type="eggNOG" id="ENOG502QSCN">
    <property type="taxonomic scope" value="Eukaryota"/>
</dbReference>
<proteinExistence type="inferred from homology"/>
<evidence type="ECO:0000313" key="10">
    <source>
        <dbReference type="Proteomes" id="UP000028760"/>
    </source>
</evidence>
<sequence>MASACFQIFGIFLTTIGFTGDIIICALPMWKVSAFVGNSIMTAQTFWEGLWMNCVVQSTGQIQCKFYASMLALPQELQAARALVVISIIVAFLGLLLAVTGGECTNCIEDDLAKSQIIKTFYNPDLPDAQKSELGAALFIGWGSASLMIIGGAFLCQRQQQKDGRYSVKYSAPRLAASTAAYV</sequence>
<keyword evidence="2 8" id="KW-0796">Tight junction</keyword>
<keyword evidence="10" id="KW-1185">Reference proteome</keyword>
<dbReference type="GO" id="GO:0005886">
    <property type="term" value="C:plasma membrane"/>
    <property type="evidence" value="ECO:0007669"/>
    <property type="project" value="UniProtKB-SubCell"/>
</dbReference>
<dbReference type="STRING" id="48698.ENSPFOP00000028877"/>
<dbReference type="InterPro" id="IPR004031">
    <property type="entry name" value="PMP22/EMP/MP20/Claudin"/>
</dbReference>
<name>A0A096MBT6_POEFO</name>
<evidence type="ECO:0000256" key="5">
    <source>
        <dbReference type="ARBA" id="ARBA00022949"/>
    </source>
</evidence>
<dbReference type="GO" id="GO:0005198">
    <property type="term" value="F:structural molecule activity"/>
    <property type="evidence" value="ECO:0007669"/>
    <property type="project" value="InterPro"/>
</dbReference>
<dbReference type="GO" id="GO:0005923">
    <property type="term" value="C:bicellular tight junction"/>
    <property type="evidence" value="ECO:0007669"/>
    <property type="project" value="UniProtKB-SubCell"/>
</dbReference>
<protein>
    <recommendedName>
        <fullName evidence="8">Claudin</fullName>
    </recommendedName>
</protein>
<comment type="function">
    <text evidence="8">Claudins function as major constituents of the tight junction complexes that regulate the permeability of epithelia.</text>
</comment>
<feature type="transmembrane region" description="Helical" evidence="8">
    <location>
        <begin position="6"/>
        <end position="30"/>
    </location>
</feature>
<keyword evidence="7 8" id="KW-0472">Membrane</keyword>
<dbReference type="AlphaFoldDB" id="A0A096MBT6"/>
<dbReference type="InterPro" id="IPR006187">
    <property type="entry name" value="Claudin"/>
</dbReference>
<dbReference type="EMBL" id="AYCK01000514">
    <property type="status" value="NOT_ANNOTATED_CDS"/>
    <property type="molecule type" value="Genomic_DNA"/>
</dbReference>
<dbReference type="InterPro" id="IPR017974">
    <property type="entry name" value="Claudin_CS"/>
</dbReference>
<organism evidence="9 10">
    <name type="scientific">Poecilia formosa</name>
    <name type="common">Amazon molly</name>
    <name type="synonym">Limia formosa</name>
    <dbReference type="NCBI Taxonomy" id="48698"/>
    <lineage>
        <taxon>Eukaryota</taxon>
        <taxon>Metazoa</taxon>
        <taxon>Chordata</taxon>
        <taxon>Craniata</taxon>
        <taxon>Vertebrata</taxon>
        <taxon>Euteleostomi</taxon>
        <taxon>Actinopterygii</taxon>
        <taxon>Neopterygii</taxon>
        <taxon>Teleostei</taxon>
        <taxon>Neoteleostei</taxon>
        <taxon>Acanthomorphata</taxon>
        <taxon>Ovalentaria</taxon>
        <taxon>Atherinomorphae</taxon>
        <taxon>Cyprinodontiformes</taxon>
        <taxon>Poeciliidae</taxon>
        <taxon>Poeciliinae</taxon>
        <taxon>Poecilia</taxon>
    </lineage>
</organism>
<dbReference type="Proteomes" id="UP000028760">
    <property type="component" value="Unassembled WGS sequence"/>
</dbReference>
<reference evidence="9" key="2">
    <citation type="submission" date="2025-08" db="UniProtKB">
        <authorList>
            <consortium name="Ensembl"/>
        </authorList>
    </citation>
    <scope>IDENTIFICATION</scope>
</reference>
<evidence type="ECO:0000256" key="4">
    <source>
        <dbReference type="ARBA" id="ARBA00022692"/>
    </source>
</evidence>
<dbReference type="Gene3D" id="1.20.140.150">
    <property type="match status" value="2"/>
</dbReference>
<dbReference type="Pfam" id="PF00822">
    <property type="entry name" value="PMP22_Claudin"/>
    <property type="match status" value="1"/>
</dbReference>
<evidence type="ECO:0000256" key="7">
    <source>
        <dbReference type="ARBA" id="ARBA00023136"/>
    </source>
</evidence>
<dbReference type="Ensembl" id="ENSPFOT00000029025.1">
    <property type="protein sequence ID" value="ENSPFOP00000028877.1"/>
    <property type="gene ID" value="ENSPFOG00000024370.1"/>
</dbReference>
<comment type="subcellular location">
    <subcellularLocation>
        <location evidence="8">Cell junction</location>
        <location evidence="8">Tight junction</location>
    </subcellularLocation>
    <subcellularLocation>
        <location evidence="8">Cell membrane</location>
        <topology evidence="8">Multi-pass membrane protein</topology>
    </subcellularLocation>
</comment>
<evidence type="ECO:0000256" key="2">
    <source>
        <dbReference type="ARBA" id="ARBA00022427"/>
    </source>
</evidence>
<evidence type="ECO:0000256" key="1">
    <source>
        <dbReference type="ARBA" id="ARBA00008295"/>
    </source>
</evidence>
<comment type="caution">
    <text evidence="8">Lacks conserved residue(s) required for the propagation of feature annotation.</text>
</comment>
<accession>A0A096MBT6</accession>
<evidence type="ECO:0000256" key="8">
    <source>
        <dbReference type="RuleBase" id="RU060637"/>
    </source>
</evidence>
<dbReference type="PROSITE" id="PS01346">
    <property type="entry name" value="CLAUDIN"/>
    <property type="match status" value="1"/>
</dbReference>
<evidence type="ECO:0000256" key="3">
    <source>
        <dbReference type="ARBA" id="ARBA00022475"/>
    </source>
</evidence>
<keyword evidence="6 8" id="KW-1133">Transmembrane helix</keyword>
<evidence type="ECO:0000256" key="6">
    <source>
        <dbReference type="ARBA" id="ARBA00022989"/>
    </source>
</evidence>
<dbReference type="PANTHER" id="PTHR12002">
    <property type="entry name" value="CLAUDIN"/>
    <property type="match status" value="1"/>
</dbReference>
<dbReference type="GeneTree" id="ENSGT00940000164025"/>
<evidence type="ECO:0000313" key="9">
    <source>
        <dbReference type="Ensembl" id="ENSPFOP00000028877.1"/>
    </source>
</evidence>
<keyword evidence="4 8" id="KW-0812">Transmembrane</keyword>